<proteinExistence type="predicted"/>
<keyword evidence="1" id="KW-0472">Membrane</keyword>
<dbReference type="RefSeq" id="WP_193671118.1">
    <property type="nucleotide sequence ID" value="NZ_JACDTV010000026.1"/>
</dbReference>
<evidence type="ECO:0008006" key="4">
    <source>
        <dbReference type="Google" id="ProtNLM"/>
    </source>
</evidence>
<reference evidence="2 3" key="1">
    <citation type="submission" date="2021-01" db="EMBL/GenBank/DDBJ databases">
        <title>Sequencing the genomes of 1000 actinobacteria strains.</title>
        <authorList>
            <person name="Klenk H.-P."/>
        </authorList>
    </citation>
    <scope>NUCLEOTIDE SEQUENCE [LARGE SCALE GENOMIC DNA]</scope>
    <source>
        <strain evidence="2 3">DSM 18239</strain>
    </source>
</reference>
<keyword evidence="1" id="KW-0812">Transmembrane</keyword>
<dbReference type="Proteomes" id="UP000732378">
    <property type="component" value="Unassembled WGS sequence"/>
</dbReference>
<evidence type="ECO:0000313" key="2">
    <source>
        <dbReference type="EMBL" id="MBM7508140.1"/>
    </source>
</evidence>
<dbReference type="EMBL" id="JAFBBZ010000001">
    <property type="protein sequence ID" value="MBM7508140.1"/>
    <property type="molecule type" value="Genomic_DNA"/>
</dbReference>
<feature type="transmembrane region" description="Helical" evidence="1">
    <location>
        <begin position="68"/>
        <end position="88"/>
    </location>
</feature>
<feature type="transmembrane region" description="Helical" evidence="1">
    <location>
        <begin position="38"/>
        <end position="62"/>
    </location>
</feature>
<protein>
    <recommendedName>
        <fullName evidence="4">DUF2269 family protein</fullName>
    </recommendedName>
</protein>
<keyword evidence="1" id="KW-1133">Transmembrane helix</keyword>
<evidence type="ECO:0000313" key="3">
    <source>
        <dbReference type="Proteomes" id="UP000732378"/>
    </source>
</evidence>
<feature type="transmembrane region" description="Helical" evidence="1">
    <location>
        <begin position="113"/>
        <end position="137"/>
    </location>
</feature>
<sequence>MELTALAFAVLTAMVGSYMAGLLLRTGRPASTATRSRLPSWAVLGHGFLALVGIAVWIIYVLQGSDGLAWAGLVVFVLAASGGTLMFLRWRLDRRGSRAEVERRKRDLAEQQIPSSAVHLHGALAFGTLVLVLLVAVDVG</sequence>
<keyword evidence="3" id="KW-1185">Reference proteome</keyword>
<organism evidence="2 3">
    <name type="scientific">Nocardioides salarius</name>
    <dbReference type="NCBI Taxonomy" id="374513"/>
    <lineage>
        <taxon>Bacteria</taxon>
        <taxon>Bacillati</taxon>
        <taxon>Actinomycetota</taxon>
        <taxon>Actinomycetes</taxon>
        <taxon>Propionibacteriales</taxon>
        <taxon>Nocardioidaceae</taxon>
        <taxon>Nocardioides</taxon>
    </lineage>
</organism>
<name>A0ABS2MAE0_9ACTN</name>
<comment type="caution">
    <text evidence="2">The sequence shown here is derived from an EMBL/GenBank/DDBJ whole genome shotgun (WGS) entry which is preliminary data.</text>
</comment>
<feature type="transmembrane region" description="Helical" evidence="1">
    <location>
        <begin position="6"/>
        <end position="26"/>
    </location>
</feature>
<accession>A0ABS2MAE0</accession>
<evidence type="ECO:0000256" key="1">
    <source>
        <dbReference type="SAM" id="Phobius"/>
    </source>
</evidence>
<gene>
    <name evidence="2" type="ORF">JOE61_001954</name>
</gene>